<evidence type="ECO:0000256" key="1">
    <source>
        <dbReference type="SAM" id="MobiDB-lite"/>
    </source>
</evidence>
<gene>
    <name evidence="2" type="ORF">LIER_08469</name>
</gene>
<protein>
    <submittedName>
        <fullName evidence="2">Uncharacterized protein</fullName>
    </submittedName>
</protein>
<sequence length="193" mass="21488">MKALESPPKGLGFGIVSRNPKSGNLSKDKEKGLPGGKKGGSVDPRTRRSLIAPLFEFLNRKANPHGEVEGVHEKRVRGSPRRRGITPPRRYIAPRIMGGRFVKCPKKICEKIRICLSAMMTIDRVPITFPESELVGLELAHDDPLVISPIIANFVGGHGELYRYLIRASLRPNRPPSQTLETSVNAPYRVHWL</sequence>
<reference evidence="2 3" key="1">
    <citation type="submission" date="2024-01" db="EMBL/GenBank/DDBJ databases">
        <title>The complete chloroplast genome sequence of Lithospermum erythrorhizon: insights into the phylogenetic relationship among Boraginaceae species and the maternal lineages of purple gromwells.</title>
        <authorList>
            <person name="Okada T."/>
            <person name="Watanabe K."/>
        </authorList>
    </citation>
    <scope>NUCLEOTIDE SEQUENCE [LARGE SCALE GENOMIC DNA]</scope>
</reference>
<accession>A0AAV3PBY4</accession>
<comment type="caution">
    <text evidence="2">The sequence shown here is derived from an EMBL/GenBank/DDBJ whole genome shotgun (WGS) entry which is preliminary data.</text>
</comment>
<evidence type="ECO:0000313" key="2">
    <source>
        <dbReference type="EMBL" id="GAA0149242.1"/>
    </source>
</evidence>
<organism evidence="2 3">
    <name type="scientific">Lithospermum erythrorhizon</name>
    <name type="common">Purple gromwell</name>
    <name type="synonym">Lithospermum officinale var. erythrorhizon</name>
    <dbReference type="NCBI Taxonomy" id="34254"/>
    <lineage>
        <taxon>Eukaryota</taxon>
        <taxon>Viridiplantae</taxon>
        <taxon>Streptophyta</taxon>
        <taxon>Embryophyta</taxon>
        <taxon>Tracheophyta</taxon>
        <taxon>Spermatophyta</taxon>
        <taxon>Magnoliopsida</taxon>
        <taxon>eudicotyledons</taxon>
        <taxon>Gunneridae</taxon>
        <taxon>Pentapetalae</taxon>
        <taxon>asterids</taxon>
        <taxon>lamiids</taxon>
        <taxon>Boraginales</taxon>
        <taxon>Boraginaceae</taxon>
        <taxon>Boraginoideae</taxon>
        <taxon>Lithospermeae</taxon>
        <taxon>Lithospermum</taxon>
    </lineage>
</organism>
<dbReference type="Proteomes" id="UP001454036">
    <property type="component" value="Unassembled WGS sequence"/>
</dbReference>
<feature type="region of interest" description="Disordered" evidence="1">
    <location>
        <begin position="1"/>
        <end position="45"/>
    </location>
</feature>
<dbReference type="AlphaFoldDB" id="A0AAV3PBY4"/>
<proteinExistence type="predicted"/>
<evidence type="ECO:0000313" key="3">
    <source>
        <dbReference type="Proteomes" id="UP001454036"/>
    </source>
</evidence>
<dbReference type="EMBL" id="BAABME010001369">
    <property type="protein sequence ID" value="GAA0149242.1"/>
    <property type="molecule type" value="Genomic_DNA"/>
</dbReference>
<name>A0AAV3PBY4_LITER</name>
<keyword evidence="3" id="KW-1185">Reference proteome</keyword>